<dbReference type="EMBL" id="MGAU01000045">
    <property type="protein sequence ID" value="OGK53908.1"/>
    <property type="molecule type" value="Genomic_DNA"/>
</dbReference>
<comment type="caution">
    <text evidence="1">The sequence shown here is derived from an EMBL/GenBank/DDBJ whole genome shotgun (WGS) entry which is preliminary data.</text>
</comment>
<protein>
    <submittedName>
        <fullName evidence="1">Uncharacterized protein</fullName>
    </submittedName>
</protein>
<proteinExistence type="predicted"/>
<evidence type="ECO:0000313" key="2">
    <source>
        <dbReference type="Proteomes" id="UP000178486"/>
    </source>
</evidence>
<evidence type="ECO:0000313" key="1">
    <source>
        <dbReference type="EMBL" id="OGK53908.1"/>
    </source>
</evidence>
<dbReference type="AlphaFoldDB" id="A0A1F7JE85"/>
<gene>
    <name evidence="1" type="ORF">A3B56_02095</name>
</gene>
<accession>A0A1F7JE85</accession>
<organism evidence="1 2">
    <name type="scientific">Candidatus Roizmanbacteria bacterium RIFCSPLOWO2_01_FULL_45_11</name>
    <dbReference type="NCBI Taxonomy" id="1802070"/>
    <lineage>
        <taxon>Bacteria</taxon>
        <taxon>Candidatus Roizmaniibacteriota</taxon>
    </lineage>
</organism>
<name>A0A1F7JE85_9BACT</name>
<reference evidence="1 2" key="1">
    <citation type="journal article" date="2016" name="Nat. Commun.">
        <title>Thousands of microbial genomes shed light on interconnected biogeochemical processes in an aquifer system.</title>
        <authorList>
            <person name="Anantharaman K."/>
            <person name="Brown C.T."/>
            <person name="Hug L.A."/>
            <person name="Sharon I."/>
            <person name="Castelle C.J."/>
            <person name="Probst A.J."/>
            <person name="Thomas B.C."/>
            <person name="Singh A."/>
            <person name="Wilkins M.J."/>
            <person name="Karaoz U."/>
            <person name="Brodie E.L."/>
            <person name="Williams K.H."/>
            <person name="Hubbard S.S."/>
            <person name="Banfield J.F."/>
        </authorList>
    </citation>
    <scope>NUCLEOTIDE SEQUENCE [LARGE SCALE GENOMIC DNA]</scope>
</reference>
<dbReference type="Proteomes" id="UP000178486">
    <property type="component" value="Unassembled WGS sequence"/>
</dbReference>
<sequence>MAAVTLDSHDVLGKLSIIKNYLSVIRASVSSGEQASLEYLDRVIVTNEELITTVKEKSLNPS</sequence>